<reference evidence="1 2" key="1">
    <citation type="submission" date="2012-08" db="EMBL/GenBank/DDBJ databases">
        <authorList>
            <person name="Gan P.H.P."/>
            <person name="Ikeda K."/>
            <person name="Irieda H."/>
            <person name="Narusaka M."/>
            <person name="O'Connell R.J."/>
            <person name="Narusaka Y."/>
            <person name="Takano Y."/>
            <person name="Kubo Y."/>
            <person name="Shirasu K."/>
        </authorList>
    </citation>
    <scope>NUCLEOTIDE SEQUENCE [LARGE SCALE GENOMIC DNA]</scope>
    <source>
        <strain evidence="1 2">Nara gc5</strain>
    </source>
</reference>
<dbReference type="GeneID" id="43618900"/>
<gene>
    <name evidence="1" type="ORF">CGGC5_v008782</name>
</gene>
<name>A0A7J6J1A3_COLFN</name>
<dbReference type="Proteomes" id="UP000011096">
    <property type="component" value="Unassembled WGS sequence"/>
</dbReference>
<protein>
    <submittedName>
        <fullName evidence="1">Uncharacterized protein</fullName>
    </submittedName>
</protein>
<organism evidence="1 2">
    <name type="scientific">Colletotrichum fructicola (strain Nara gc5)</name>
    <name type="common">Anthracnose fungus</name>
    <name type="synonym">Colletotrichum gloeosporioides (strain Nara gc5)</name>
    <dbReference type="NCBI Taxonomy" id="1213859"/>
    <lineage>
        <taxon>Eukaryota</taxon>
        <taxon>Fungi</taxon>
        <taxon>Dikarya</taxon>
        <taxon>Ascomycota</taxon>
        <taxon>Pezizomycotina</taxon>
        <taxon>Sordariomycetes</taxon>
        <taxon>Hypocreomycetidae</taxon>
        <taxon>Glomerellales</taxon>
        <taxon>Glomerellaceae</taxon>
        <taxon>Colletotrichum</taxon>
        <taxon>Colletotrichum gloeosporioides species complex</taxon>
    </lineage>
</organism>
<accession>A0A7J6J1A3</accession>
<evidence type="ECO:0000313" key="1">
    <source>
        <dbReference type="EMBL" id="KAF4482665.1"/>
    </source>
</evidence>
<reference evidence="1 2" key="2">
    <citation type="submission" date="2020-04" db="EMBL/GenBank/DDBJ databases">
        <title>Genome sequencing and assembly of multiple isolates from the Colletotrichum gloeosporioides species complex.</title>
        <authorList>
            <person name="Gan P."/>
            <person name="Shirasu K."/>
        </authorList>
    </citation>
    <scope>NUCLEOTIDE SEQUENCE [LARGE SCALE GENOMIC DNA]</scope>
    <source>
        <strain evidence="1 2">Nara gc5</strain>
    </source>
</reference>
<dbReference type="AlphaFoldDB" id="A0A7J6J1A3"/>
<sequence length="75" mass="8906">MISIQKQFYDIDVVFRYSHPRQLSYEPLAADLDRDGHSEPIREEPVIKKARKRSLGTEGHYQWRTADYSRLSPKQ</sequence>
<comment type="caution">
    <text evidence="1">The sequence shown here is derived from an EMBL/GenBank/DDBJ whole genome shotgun (WGS) entry which is preliminary data.</text>
</comment>
<dbReference type="InParanoid" id="A0A7J6J1A3"/>
<dbReference type="EMBL" id="ANPB02000005">
    <property type="protein sequence ID" value="KAF4482665.1"/>
    <property type="molecule type" value="Genomic_DNA"/>
</dbReference>
<dbReference type="RefSeq" id="XP_031885893.1">
    <property type="nucleotide sequence ID" value="XM_032034888.1"/>
</dbReference>
<keyword evidence="2" id="KW-1185">Reference proteome</keyword>
<evidence type="ECO:0000313" key="2">
    <source>
        <dbReference type="Proteomes" id="UP000011096"/>
    </source>
</evidence>
<proteinExistence type="predicted"/>